<comment type="caution">
    <text evidence="1">The sequence shown here is derived from an EMBL/GenBank/DDBJ whole genome shotgun (WGS) entry which is preliminary data.</text>
</comment>
<name>A0ABN3AZ45_9MICC</name>
<reference evidence="1 2" key="1">
    <citation type="journal article" date="2019" name="Int. J. Syst. Evol. Microbiol.">
        <title>The Global Catalogue of Microorganisms (GCM) 10K type strain sequencing project: providing services to taxonomists for standard genome sequencing and annotation.</title>
        <authorList>
            <consortium name="The Broad Institute Genomics Platform"/>
            <consortium name="The Broad Institute Genome Sequencing Center for Infectious Disease"/>
            <person name="Wu L."/>
            <person name="Ma J."/>
        </authorList>
    </citation>
    <scope>NUCLEOTIDE SEQUENCE [LARGE SCALE GENOMIC DNA]</scope>
    <source>
        <strain evidence="1 2">JCM 14917</strain>
    </source>
</reference>
<dbReference type="Proteomes" id="UP001500974">
    <property type="component" value="Unassembled WGS sequence"/>
</dbReference>
<dbReference type="EMBL" id="BAAAON010000002">
    <property type="protein sequence ID" value="GAA2176438.1"/>
    <property type="molecule type" value="Genomic_DNA"/>
</dbReference>
<accession>A0ABN3AZ45</accession>
<proteinExistence type="predicted"/>
<dbReference type="RefSeq" id="WP_346028348.1">
    <property type="nucleotide sequence ID" value="NZ_BAAAON010000002.1"/>
</dbReference>
<organism evidence="1 2">
    <name type="scientific">Arthrobacter parietis</name>
    <dbReference type="NCBI Taxonomy" id="271434"/>
    <lineage>
        <taxon>Bacteria</taxon>
        <taxon>Bacillati</taxon>
        <taxon>Actinomycetota</taxon>
        <taxon>Actinomycetes</taxon>
        <taxon>Micrococcales</taxon>
        <taxon>Micrococcaceae</taxon>
        <taxon>Arthrobacter</taxon>
    </lineage>
</organism>
<keyword evidence="2" id="KW-1185">Reference proteome</keyword>
<sequence length="86" mass="9369">MRILPRSSAPQFDATIALHTQRAASPAAEAAPPGTRVRLVWIGQRRIPGIDPGVDLAFEGMVSLIDGIPTIHNPRYEIVCRPEESL</sequence>
<gene>
    <name evidence="1" type="ORF">GCM10009784_22880</name>
</gene>
<protein>
    <submittedName>
        <fullName evidence="1">Uncharacterized protein</fullName>
    </submittedName>
</protein>
<evidence type="ECO:0000313" key="2">
    <source>
        <dbReference type="Proteomes" id="UP001500974"/>
    </source>
</evidence>
<evidence type="ECO:0000313" key="1">
    <source>
        <dbReference type="EMBL" id="GAA2176438.1"/>
    </source>
</evidence>